<protein>
    <submittedName>
        <fullName evidence="1">Uncharacterized protein</fullName>
    </submittedName>
</protein>
<dbReference type="SUPFAM" id="SSF50998">
    <property type="entry name" value="Quinoprotein alcohol dehydrogenase-like"/>
    <property type="match status" value="1"/>
</dbReference>
<keyword evidence="2" id="KW-1185">Reference proteome</keyword>
<sequence>MNTVVYLLAASGGYSVQARDADSGKVRWTGKAWNPPPPMEGSQGDANLGEPAEIPEVSTVRQGGEEYVVVSAHGMEGKDDLHEGKEVVRLAVFPTDTSGTGVAPLREISVPVDAKMGSLRVTGTDGGLLVKWTALFNEHHSASVNVTTGKVRQHGNADALLPQCEAMVECNGSQVATMTETGPLVSLGGGGFGMPDRWLSKDVTPPGVSKEQGVLGSWNGTVVAVSGDHVLASWTTGKYGDGTPVWSIHDIRTGRVKASMSCSTETKAGKADDPGSLIVSPGGRFLASGSVAFDTTTRKGTCLAGDGDRKAMAVASITKNGTAYGVVTEGTDDDDSVVVEVPLSGGRPRSIGAGVDIPMQPLDRAGLFMTRNSTGQVVVSVRAKS</sequence>
<dbReference type="RefSeq" id="WP_282540335.1">
    <property type="nucleotide sequence ID" value="NZ_JASCIQ010000001.1"/>
</dbReference>
<gene>
    <name evidence="1" type="ORF">QIS96_00805</name>
</gene>
<reference evidence="1 2" key="1">
    <citation type="submission" date="2023-05" db="EMBL/GenBank/DDBJ databases">
        <title>Draft genome sequence of Streptomyces sp. B-S-A6 isolated from a cave soil in Thailand.</title>
        <authorList>
            <person name="Chamroensaksri N."/>
            <person name="Muangham S."/>
        </authorList>
    </citation>
    <scope>NUCLEOTIDE SEQUENCE [LARGE SCALE GENOMIC DNA]</scope>
    <source>
        <strain evidence="1 2">B-S-A6</strain>
    </source>
</reference>
<evidence type="ECO:0000313" key="1">
    <source>
        <dbReference type="EMBL" id="MDI3402377.1"/>
    </source>
</evidence>
<organism evidence="1 2">
    <name type="scientific">Streptomyces cavernicola</name>
    <dbReference type="NCBI Taxonomy" id="3043613"/>
    <lineage>
        <taxon>Bacteria</taxon>
        <taxon>Bacillati</taxon>
        <taxon>Actinomycetota</taxon>
        <taxon>Actinomycetes</taxon>
        <taxon>Kitasatosporales</taxon>
        <taxon>Streptomycetaceae</taxon>
        <taxon>Streptomyces</taxon>
    </lineage>
</organism>
<dbReference type="InterPro" id="IPR011047">
    <property type="entry name" value="Quinoprotein_ADH-like_sf"/>
</dbReference>
<comment type="caution">
    <text evidence="1">The sequence shown here is derived from an EMBL/GenBank/DDBJ whole genome shotgun (WGS) entry which is preliminary data.</text>
</comment>
<evidence type="ECO:0000313" key="2">
    <source>
        <dbReference type="Proteomes" id="UP001223978"/>
    </source>
</evidence>
<dbReference type="Proteomes" id="UP001223978">
    <property type="component" value="Unassembled WGS sequence"/>
</dbReference>
<proteinExistence type="predicted"/>
<dbReference type="EMBL" id="JASCIQ010000001">
    <property type="protein sequence ID" value="MDI3402377.1"/>
    <property type="molecule type" value="Genomic_DNA"/>
</dbReference>
<name>A0ABT6S2R5_9ACTN</name>
<accession>A0ABT6S2R5</accession>